<evidence type="ECO:0000313" key="4">
    <source>
        <dbReference type="EMBL" id="MQM27770.1"/>
    </source>
</evidence>
<dbReference type="Pfam" id="PF09851">
    <property type="entry name" value="SHOCT"/>
    <property type="match status" value="1"/>
</dbReference>
<name>A0A6L5GDL4_9ACTN</name>
<feature type="transmembrane region" description="Helical" evidence="2">
    <location>
        <begin position="62"/>
        <end position="80"/>
    </location>
</feature>
<dbReference type="AlphaFoldDB" id="A0A6L5GDL4"/>
<accession>A0A6L5GDL4</accession>
<proteinExistence type="predicted"/>
<sequence>MPSNPHPDAKPPVSAAKAFGFLVLVAALAAATWWLLETGVRVGHTVEWECWGGECSTDDARSLLPIAGIICNAALAVAMVKAARLLGWGLAAMVGPLAALSGWDAAVAAGLPPAEVATERGVVGAALVVAAVIALLGLLIELKTTGFGARLLGAQRVPAVLSDFRPADAPIGRIDAENAAKHGFGTAALTFTHNGSRHSVRVRTHRKWVGHAPVFAVFRETRPERARVALPWFRTAADTEGNEVTQESAPPTESHRGSASLVSELERLATLHSAGHLTQDEFEAAKRRLLDE</sequence>
<feature type="compositionally biased region" description="Polar residues" evidence="1">
    <location>
        <begin position="242"/>
        <end position="251"/>
    </location>
</feature>
<reference evidence="4 5" key="1">
    <citation type="submission" date="2019-10" db="EMBL/GenBank/DDBJ databases">
        <title>Glycomyces albidus sp. nov., a novel actinomycete isolated from rhizosphere soil of wheat (Triticum aestivum L.).</title>
        <authorList>
            <person name="Qian L."/>
        </authorList>
    </citation>
    <scope>NUCLEOTIDE SEQUENCE [LARGE SCALE GENOMIC DNA]</scope>
    <source>
        <strain evidence="4 5">NEAU-7082</strain>
    </source>
</reference>
<organism evidence="4 5">
    <name type="scientific">Glycomyces albidus</name>
    <dbReference type="NCBI Taxonomy" id="2656774"/>
    <lineage>
        <taxon>Bacteria</taxon>
        <taxon>Bacillati</taxon>
        <taxon>Actinomycetota</taxon>
        <taxon>Actinomycetes</taxon>
        <taxon>Glycomycetales</taxon>
        <taxon>Glycomycetaceae</taxon>
        <taxon>Glycomyces</taxon>
    </lineage>
</organism>
<evidence type="ECO:0000256" key="1">
    <source>
        <dbReference type="SAM" id="MobiDB-lite"/>
    </source>
</evidence>
<feature type="domain" description="SHOCT" evidence="3">
    <location>
        <begin position="264"/>
        <end position="290"/>
    </location>
</feature>
<dbReference type="EMBL" id="WIAO01000028">
    <property type="protein sequence ID" value="MQM27770.1"/>
    <property type="molecule type" value="Genomic_DNA"/>
</dbReference>
<evidence type="ECO:0000256" key="2">
    <source>
        <dbReference type="SAM" id="Phobius"/>
    </source>
</evidence>
<keyword evidence="5" id="KW-1185">Reference proteome</keyword>
<evidence type="ECO:0000313" key="5">
    <source>
        <dbReference type="Proteomes" id="UP000477750"/>
    </source>
</evidence>
<feature type="region of interest" description="Disordered" evidence="1">
    <location>
        <begin position="239"/>
        <end position="259"/>
    </location>
</feature>
<feature type="transmembrane region" description="Helical" evidence="2">
    <location>
        <begin position="85"/>
        <end position="103"/>
    </location>
</feature>
<dbReference type="RefSeq" id="WP_153026889.1">
    <property type="nucleotide sequence ID" value="NZ_WIAO01000028.1"/>
</dbReference>
<gene>
    <name evidence="4" type="ORF">GFD30_19680</name>
</gene>
<keyword evidence="2" id="KW-0472">Membrane</keyword>
<dbReference type="Proteomes" id="UP000477750">
    <property type="component" value="Unassembled WGS sequence"/>
</dbReference>
<keyword evidence="2" id="KW-0812">Transmembrane</keyword>
<feature type="transmembrane region" description="Helical" evidence="2">
    <location>
        <begin position="123"/>
        <end position="142"/>
    </location>
</feature>
<dbReference type="InterPro" id="IPR018649">
    <property type="entry name" value="SHOCT"/>
</dbReference>
<evidence type="ECO:0000259" key="3">
    <source>
        <dbReference type="Pfam" id="PF09851"/>
    </source>
</evidence>
<keyword evidence="2" id="KW-1133">Transmembrane helix</keyword>
<protein>
    <recommendedName>
        <fullName evidence="3">SHOCT domain-containing protein</fullName>
    </recommendedName>
</protein>
<comment type="caution">
    <text evidence="4">The sequence shown here is derived from an EMBL/GenBank/DDBJ whole genome shotgun (WGS) entry which is preliminary data.</text>
</comment>
<feature type="transmembrane region" description="Helical" evidence="2">
    <location>
        <begin position="18"/>
        <end position="36"/>
    </location>
</feature>